<dbReference type="EMBL" id="CP035282">
    <property type="protein sequence ID" value="QAT61699.1"/>
    <property type="molecule type" value="Genomic_DNA"/>
</dbReference>
<keyword evidence="1" id="KW-0479">Metal-binding</keyword>
<evidence type="ECO:0000313" key="3">
    <source>
        <dbReference type="EMBL" id="QAT61699.1"/>
    </source>
</evidence>
<name>A0A410QCQ1_9FIRM</name>
<dbReference type="AlphaFoldDB" id="A0A410QCQ1"/>
<dbReference type="GO" id="GO:0005975">
    <property type="term" value="P:carbohydrate metabolic process"/>
    <property type="evidence" value="ECO:0007669"/>
    <property type="project" value="InterPro"/>
</dbReference>
<keyword evidence="2" id="KW-0413">Isomerase</keyword>
<reference evidence="4" key="1">
    <citation type="submission" date="2019-01" db="EMBL/GenBank/DDBJ databases">
        <title>Draft genomes of a novel of Sporanaerobacter strains.</title>
        <authorList>
            <person name="Ma S."/>
        </authorList>
    </citation>
    <scope>NUCLEOTIDE SEQUENCE [LARGE SCALE GENOMIC DNA]</scope>
    <source>
        <strain evidence="4">NJN-17</strain>
    </source>
</reference>
<dbReference type="Pfam" id="PF00834">
    <property type="entry name" value="Ribul_P_3_epim"/>
    <property type="match status" value="1"/>
</dbReference>
<accession>A0A410QCQ1</accession>
<evidence type="ECO:0000313" key="4">
    <source>
        <dbReference type="Proteomes" id="UP000287969"/>
    </source>
</evidence>
<dbReference type="OrthoDB" id="1645589at2"/>
<dbReference type="InterPro" id="IPR000056">
    <property type="entry name" value="Ribul_P_3_epim-like"/>
</dbReference>
<gene>
    <name evidence="3" type="ORF">EQM13_08915</name>
</gene>
<organism evidence="3 4">
    <name type="scientific">Acidilutibacter cellobiosedens</name>
    <dbReference type="NCBI Taxonomy" id="2507161"/>
    <lineage>
        <taxon>Bacteria</taxon>
        <taxon>Bacillati</taxon>
        <taxon>Bacillota</taxon>
        <taxon>Tissierellia</taxon>
        <taxon>Tissierellales</taxon>
        <taxon>Acidilutibacteraceae</taxon>
        <taxon>Acidilutibacter</taxon>
    </lineage>
</organism>
<keyword evidence="4" id="KW-1185">Reference proteome</keyword>
<evidence type="ECO:0000256" key="1">
    <source>
        <dbReference type="ARBA" id="ARBA00022723"/>
    </source>
</evidence>
<dbReference type="GO" id="GO:0016857">
    <property type="term" value="F:racemase and epimerase activity, acting on carbohydrates and derivatives"/>
    <property type="evidence" value="ECO:0007669"/>
    <property type="project" value="InterPro"/>
</dbReference>
<dbReference type="InterPro" id="IPR011060">
    <property type="entry name" value="RibuloseP-bd_barrel"/>
</dbReference>
<dbReference type="GO" id="GO:0046872">
    <property type="term" value="F:metal ion binding"/>
    <property type="evidence" value="ECO:0007669"/>
    <property type="project" value="UniProtKB-KW"/>
</dbReference>
<proteinExistence type="predicted"/>
<protein>
    <submittedName>
        <fullName evidence="3">Ribulose-phosphate 3-epimerase</fullName>
    </submittedName>
</protein>
<dbReference type="Proteomes" id="UP000287969">
    <property type="component" value="Chromosome"/>
</dbReference>
<sequence>MKKIIENDINISASVSCMDLCHLKKDMEEVEKSGVSFYHFDVVDGKFNRCFILGEPTLKCMSKETDLPIEVHLAVYEPEKFIENYAKNGADYIAVHYEAVKNFNKIFGMIRHYGAEPILAYKSTTPPGEDFISLAKEVPWILKLTVNPGFSGQKMQTTAVKHIRQMRKMLNDADLKTRIQADGNVNVSTIPIIVKAGADILTGGTSGLFLENYTVKKCCSKMIEAAKNAM</sequence>
<dbReference type="Gene3D" id="3.20.20.70">
    <property type="entry name" value="Aldolase class I"/>
    <property type="match status" value="1"/>
</dbReference>
<dbReference type="PANTHER" id="PTHR11749">
    <property type="entry name" value="RIBULOSE-5-PHOSPHATE-3-EPIMERASE"/>
    <property type="match status" value="1"/>
</dbReference>
<evidence type="ECO:0000256" key="2">
    <source>
        <dbReference type="ARBA" id="ARBA00023235"/>
    </source>
</evidence>
<dbReference type="RefSeq" id="WP_071138681.1">
    <property type="nucleotide sequence ID" value="NZ_CP035282.1"/>
</dbReference>
<dbReference type="InterPro" id="IPR013785">
    <property type="entry name" value="Aldolase_TIM"/>
</dbReference>
<dbReference type="KEGG" id="spoa:EQM13_08915"/>
<dbReference type="CDD" id="cd00429">
    <property type="entry name" value="RPE"/>
    <property type="match status" value="1"/>
</dbReference>
<dbReference type="SUPFAM" id="SSF51366">
    <property type="entry name" value="Ribulose-phoshate binding barrel"/>
    <property type="match status" value="1"/>
</dbReference>